<dbReference type="PANTHER" id="PTHR43581:SF4">
    <property type="entry name" value="ATP_GTP PHOSPHATASE"/>
    <property type="match status" value="1"/>
</dbReference>
<dbReference type="Proteomes" id="UP000196355">
    <property type="component" value="Unassembled WGS sequence"/>
</dbReference>
<dbReference type="PANTHER" id="PTHR43581">
    <property type="entry name" value="ATP/GTP PHOSPHATASE"/>
    <property type="match status" value="1"/>
</dbReference>
<proteinExistence type="predicted"/>
<dbReference type="SUPFAM" id="SSF52540">
    <property type="entry name" value="P-loop containing nucleoside triphosphate hydrolases"/>
    <property type="match status" value="1"/>
</dbReference>
<reference evidence="2" key="1">
    <citation type="submission" date="2017-02" db="EMBL/GenBank/DDBJ databases">
        <authorList>
            <person name="Tetz G."/>
            <person name="Tetz V."/>
        </authorList>
    </citation>
    <scope>NUCLEOTIDE SEQUENCE [LARGE SCALE GENOMIC DNA]</scope>
    <source>
        <strain evidence="2">VT16-26</strain>
    </source>
</reference>
<dbReference type="InterPro" id="IPR051396">
    <property type="entry name" value="Bact_Antivir_Def_Nuclease"/>
</dbReference>
<dbReference type="Gene3D" id="3.40.50.300">
    <property type="entry name" value="P-loop containing nucleotide triphosphate hydrolases"/>
    <property type="match status" value="1"/>
</dbReference>
<accession>A0A202CI78</accession>
<name>A0A202CI78_9FLAO</name>
<dbReference type="EMBL" id="MVAG01000024">
    <property type="protein sequence ID" value="OVE63282.1"/>
    <property type="molecule type" value="Genomic_DNA"/>
</dbReference>
<keyword evidence="2" id="KW-1185">Reference proteome</keyword>
<sequence length="337" mass="39634">MNQHIQNIEISNFKSIKDLKIDGCKKINIFAGKPNAGKSNILEAVGIFDLFFSLLNPQNLKNFVRYENLSDLFFEGDYSKSSQIKLNKEKIFSFYNFNNDRLKIHLENNSIEKTKLKEFSTMGHQETSTVPDLVKRDLKIRKYFFKIENNIIKFSNFLISPFGENISTVISSNPEIRNFVNQFLSVNNLKLLIERGSNNLKIFKEYEDGTVFSLSYNMIADTLQRLIFYKTAIMSNQDSVLLFEEPEAHCFEPYILEFTNEVKYNENNNQFFMVTHSDFIIQEFLRDEESRNNLQIYLVNNVDGKTEVKKLDKETNDDVYEYGMNVFFNFDSLWENN</sequence>
<protein>
    <submittedName>
        <fullName evidence="1">Uncharacterized protein</fullName>
    </submittedName>
</protein>
<organism evidence="1 2">
    <name type="scientific">Chryseobacterium mucoviscidosis</name>
    <dbReference type="NCBI Taxonomy" id="1945581"/>
    <lineage>
        <taxon>Bacteria</taxon>
        <taxon>Pseudomonadati</taxon>
        <taxon>Bacteroidota</taxon>
        <taxon>Flavobacteriia</taxon>
        <taxon>Flavobacteriales</taxon>
        <taxon>Weeksellaceae</taxon>
        <taxon>Chryseobacterium group</taxon>
        <taxon>Chryseobacterium</taxon>
    </lineage>
</organism>
<dbReference type="InterPro" id="IPR027417">
    <property type="entry name" value="P-loop_NTPase"/>
</dbReference>
<gene>
    <name evidence="1" type="ORF">B0E34_00410</name>
</gene>
<dbReference type="AlphaFoldDB" id="A0A202CI78"/>
<evidence type="ECO:0000313" key="2">
    <source>
        <dbReference type="Proteomes" id="UP000196355"/>
    </source>
</evidence>
<comment type="caution">
    <text evidence="1">The sequence shown here is derived from an EMBL/GenBank/DDBJ whole genome shotgun (WGS) entry which is preliminary data.</text>
</comment>
<evidence type="ECO:0000313" key="1">
    <source>
        <dbReference type="EMBL" id="OVE63282.1"/>
    </source>
</evidence>
<dbReference type="RefSeq" id="WP_165762923.1">
    <property type="nucleotide sequence ID" value="NZ_MVAG01000024.1"/>
</dbReference>